<feature type="non-terminal residue" evidence="2">
    <location>
        <position position="73"/>
    </location>
</feature>
<evidence type="ECO:0000313" key="2">
    <source>
        <dbReference type="EMBL" id="PNX98812.1"/>
    </source>
</evidence>
<proteinExistence type="predicted"/>
<name>A0A2K3N709_TRIPR</name>
<protein>
    <submittedName>
        <fullName evidence="2">Uncharacterized protein</fullName>
    </submittedName>
</protein>
<feature type="region of interest" description="Disordered" evidence="1">
    <location>
        <begin position="21"/>
        <end position="44"/>
    </location>
</feature>
<dbReference type="EMBL" id="ASHM01017076">
    <property type="protein sequence ID" value="PNX98812.1"/>
    <property type="molecule type" value="Genomic_DNA"/>
</dbReference>
<sequence length="73" mass="8125">MNIHTGTLAFKCTVVRTKGSDGRIRHNRGCGESRQHQGEPEHDEPLPAMLEQQAVQQGWPGGPIDTSLLTRYE</sequence>
<reference evidence="2 3" key="2">
    <citation type="journal article" date="2017" name="Front. Plant Sci.">
        <title>Gene Classification and Mining of Molecular Markers Useful in Red Clover (Trifolium pratense) Breeding.</title>
        <authorList>
            <person name="Istvanek J."/>
            <person name="Dluhosova J."/>
            <person name="Dluhos P."/>
            <person name="Patkova L."/>
            <person name="Nedelnik J."/>
            <person name="Repkova J."/>
        </authorList>
    </citation>
    <scope>NUCLEOTIDE SEQUENCE [LARGE SCALE GENOMIC DNA]</scope>
    <source>
        <strain evidence="3">cv. Tatra</strain>
        <tissue evidence="2">Young leaves</tissue>
    </source>
</reference>
<accession>A0A2K3N709</accession>
<comment type="caution">
    <text evidence="2">The sequence shown here is derived from an EMBL/GenBank/DDBJ whole genome shotgun (WGS) entry which is preliminary data.</text>
</comment>
<organism evidence="2 3">
    <name type="scientific">Trifolium pratense</name>
    <name type="common">Red clover</name>
    <dbReference type="NCBI Taxonomy" id="57577"/>
    <lineage>
        <taxon>Eukaryota</taxon>
        <taxon>Viridiplantae</taxon>
        <taxon>Streptophyta</taxon>
        <taxon>Embryophyta</taxon>
        <taxon>Tracheophyta</taxon>
        <taxon>Spermatophyta</taxon>
        <taxon>Magnoliopsida</taxon>
        <taxon>eudicotyledons</taxon>
        <taxon>Gunneridae</taxon>
        <taxon>Pentapetalae</taxon>
        <taxon>rosids</taxon>
        <taxon>fabids</taxon>
        <taxon>Fabales</taxon>
        <taxon>Fabaceae</taxon>
        <taxon>Papilionoideae</taxon>
        <taxon>50 kb inversion clade</taxon>
        <taxon>NPAAA clade</taxon>
        <taxon>Hologalegina</taxon>
        <taxon>IRL clade</taxon>
        <taxon>Trifolieae</taxon>
        <taxon>Trifolium</taxon>
    </lineage>
</organism>
<gene>
    <name evidence="2" type="ORF">L195_g022070</name>
</gene>
<evidence type="ECO:0000256" key="1">
    <source>
        <dbReference type="SAM" id="MobiDB-lite"/>
    </source>
</evidence>
<dbReference type="AlphaFoldDB" id="A0A2K3N709"/>
<evidence type="ECO:0000313" key="3">
    <source>
        <dbReference type="Proteomes" id="UP000236291"/>
    </source>
</evidence>
<reference evidence="2 3" key="1">
    <citation type="journal article" date="2014" name="Am. J. Bot.">
        <title>Genome assembly and annotation for red clover (Trifolium pratense; Fabaceae).</title>
        <authorList>
            <person name="Istvanek J."/>
            <person name="Jaros M."/>
            <person name="Krenek A."/>
            <person name="Repkova J."/>
        </authorList>
    </citation>
    <scope>NUCLEOTIDE SEQUENCE [LARGE SCALE GENOMIC DNA]</scope>
    <source>
        <strain evidence="3">cv. Tatra</strain>
        <tissue evidence="2">Young leaves</tissue>
    </source>
</reference>
<dbReference type="Proteomes" id="UP000236291">
    <property type="component" value="Unassembled WGS sequence"/>
</dbReference>